<reference evidence="4" key="2">
    <citation type="journal article" date="2023" name="Commun. Biol.">
        <title>Intrasexual cuticular hydrocarbon dimorphism in a wasp sheds light on hydrocarbon biosynthesis genes in Hymenoptera.</title>
        <authorList>
            <person name="Moris V.C."/>
            <person name="Podsiadlowski L."/>
            <person name="Martin S."/>
            <person name="Oeyen J.P."/>
            <person name="Donath A."/>
            <person name="Petersen M."/>
            <person name="Wilbrandt J."/>
            <person name="Misof B."/>
            <person name="Liedtke D."/>
            <person name="Thamm M."/>
            <person name="Scheiner R."/>
            <person name="Schmitt T."/>
            <person name="Niehuis O."/>
        </authorList>
    </citation>
    <scope>NUCLEOTIDE SEQUENCE</scope>
    <source>
        <strain evidence="4">GBR_01_08_01A</strain>
    </source>
</reference>
<evidence type="ECO:0000313" key="4">
    <source>
        <dbReference type="EMBL" id="KAK2582816.1"/>
    </source>
</evidence>
<keyword evidence="1" id="KW-0863">Zinc-finger</keyword>
<name>A0AAD9RP81_9HYME</name>
<dbReference type="EMBL" id="JAIFRP010000030">
    <property type="protein sequence ID" value="KAK2582816.1"/>
    <property type="molecule type" value="Genomic_DNA"/>
</dbReference>
<organism evidence="4 5">
    <name type="scientific">Odynerus spinipes</name>
    <dbReference type="NCBI Taxonomy" id="1348599"/>
    <lineage>
        <taxon>Eukaryota</taxon>
        <taxon>Metazoa</taxon>
        <taxon>Ecdysozoa</taxon>
        <taxon>Arthropoda</taxon>
        <taxon>Hexapoda</taxon>
        <taxon>Insecta</taxon>
        <taxon>Pterygota</taxon>
        <taxon>Neoptera</taxon>
        <taxon>Endopterygota</taxon>
        <taxon>Hymenoptera</taxon>
        <taxon>Apocrita</taxon>
        <taxon>Aculeata</taxon>
        <taxon>Vespoidea</taxon>
        <taxon>Vespidae</taxon>
        <taxon>Eumeninae</taxon>
        <taxon>Odynerus</taxon>
    </lineage>
</organism>
<dbReference type="AlphaFoldDB" id="A0AAD9RP81"/>
<proteinExistence type="predicted"/>
<accession>A0AAD9RP81</accession>
<dbReference type="InterPro" id="IPR013087">
    <property type="entry name" value="Znf_C2H2_type"/>
</dbReference>
<gene>
    <name evidence="4" type="ORF">KPH14_008903</name>
</gene>
<sequence length="693" mass="79593">MNVKENVINILEGDARTSSNCSEGMNVDGTVNISDLFTKGYDFSIEVPNNHIDVVLSAEAEKENECVVKATDFAMDNRDISKNVTTVTNNPIWVMIDKKVPINKSVNRVDTQILPLTKLGTTDSVFYLSNKYDSKTNRELIKLKLPKDTPVHNNISNTRNLPNILKGPKTVFKSNMFSSIPFETEDSANNISNDIIKNNICKEKNNKNTKKSHRKRKQIHCPLIIQEESMNLVANTKSRSDDESMKKNKFDSKEPEKSNKSYQEKVNHKKKPLVFKKVRNKISLPAPMKESVQNLDIATNVTTDIHEETKEKISDFNISSEFNIFYEEQFHEDYMDHIDILTDTLKEYQVLSNSYDINSNKIPNSNDMEHSELQCEGSKDYDFIEEKECTRDYTSLVNHDHLSDYEDFFHSNDNSCLISAEHLESMHVSSSDCNLEKASIHNLCNKNCLSSFFSDLSNDGFCLENLTYNCLQNSFNKDEIKQLDTLLDEEKKCETNLESYSNNDLNSSNIDFTLVNDLSANVSLECIELNNTNVSEENQLNVEETIQKEMEAQYNYTIEFNYEQEDENHLAAEESDASTTMNESLSNIRKEKTVIEPLQCLLCALTFTSKRTLALHLAGAHGDMYLILCERCGRLFNKKCIFNRHFIHCGCVKLPFSCKQCNKTYRHKSSLLHHLKIVHQIENKRDTTKDYDT</sequence>
<dbReference type="SMART" id="SM00355">
    <property type="entry name" value="ZnF_C2H2"/>
    <property type="match status" value="3"/>
</dbReference>
<feature type="compositionally biased region" description="Basic and acidic residues" evidence="2">
    <location>
        <begin position="238"/>
        <end position="266"/>
    </location>
</feature>
<evidence type="ECO:0000259" key="3">
    <source>
        <dbReference type="PROSITE" id="PS50157"/>
    </source>
</evidence>
<keyword evidence="1" id="KW-0479">Metal-binding</keyword>
<feature type="domain" description="C2H2-type" evidence="3">
    <location>
        <begin position="656"/>
        <end position="684"/>
    </location>
</feature>
<dbReference type="PROSITE" id="PS50157">
    <property type="entry name" value="ZINC_FINGER_C2H2_2"/>
    <property type="match status" value="1"/>
</dbReference>
<dbReference type="GO" id="GO:0008270">
    <property type="term" value="F:zinc ion binding"/>
    <property type="evidence" value="ECO:0007669"/>
    <property type="project" value="UniProtKB-KW"/>
</dbReference>
<dbReference type="Proteomes" id="UP001258017">
    <property type="component" value="Unassembled WGS sequence"/>
</dbReference>
<dbReference type="Gene3D" id="3.30.160.60">
    <property type="entry name" value="Classic Zinc Finger"/>
    <property type="match status" value="1"/>
</dbReference>
<reference evidence="4" key="1">
    <citation type="submission" date="2021-08" db="EMBL/GenBank/DDBJ databases">
        <authorList>
            <person name="Misof B."/>
            <person name="Oliver O."/>
            <person name="Podsiadlowski L."/>
            <person name="Donath A."/>
            <person name="Peters R."/>
            <person name="Mayer C."/>
            <person name="Rust J."/>
            <person name="Gunkel S."/>
            <person name="Lesny P."/>
            <person name="Martin S."/>
            <person name="Oeyen J.P."/>
            <person name="Petersen M."/>
            <person name="Panagiotis P."/>
            <person name="Wilbrandt J."/>
            <person name="Tanja T."/>
        </authorList>
    </citation>
    <scope>NUCLEOTIDE SEQUENCE</scope>
    <source>
        <strain evidence="4">GBR_01_08_01A</strain>
        <tissue evidence="4">Thorax + abdomen</tissue>
    </source>
</reference>
<dbReference type="PROSITE" id="PS00028">
    <property type="entry name" value="ZINC_FINGER_C2H2_1"/>
    <property type="match status" value="2"/>
</dbReference>
<evidence type="ECO:0000313" key="5">
    <source>
        <dbReference type="Proteomes" id="UP001258017"/>
    </source>
</evidence>
<feature type="region of interest" description="Disordered" evidence="2">
    <location>
        <begin position="232"/>
        <end position="266"/>
    </location>
</feature>
<keyword evidence="1" id="KW-0862">Zinc</keyword>
<evidence type="ECO:0000256" key="1">
    <source>
        <dbReference type="PROSITE-ProRule" id="PRU00042"/>
    </source>
</evidence>
<protein>
    <recommendedName>
        <fullName evidence="3">C2H2-type domain-containing protein</fullName>
    </recommendedName>
</protein>
<evidence type="ECO:0000256" key="2">
    <source>
        <dbReference type="SAM" id="MobiDB-lite"/>
    </source>
</evidence>
<keyword evidence="5" id="KW-1185">Reference proteome</keyword>
<comment type="caution">
    <text evidence="4">The sequence shown here is derived from an EMBL/GenBank/DDBJ whole genome shotgun (WGS) entry which is preliminary data.</text>
</comment>